<accession>A0A645D4W4</accession>
<reference evidence="5" key="1">
    <citation type="submission" date="2019-08" db="EMBL/GenBank/DDBJ databases">
        <authorList>
            <person name="Kucharzyk K."/>
            <person name="Murdoch R.W."/>
            <person name="Higgins S."/>
            <person name="Loffler F."/>
        </authorList>
    </citation>
    <scope>NUCLEOTIDE SEQUENCE</scope>
</reference>
<dbReference type="InterPro" id="IPR000873">
    <property type="entry name" value="AMP-dep_synth/lig_dom"/>
</dbReference>
<evidence type="ECO:0000259" key="3">
    <source>
        <dbReference type="Pfam" id="PF00501"/>
    </source>
</evidence>
<dbReference type="EC" id="6.2.1.26" evidence="5"/>
<dbReference type="GO" id="GO:0008756">
    <property type="term" value="F:o-succinylbenzoate-CoA ligase activity"/>
    <property type="evidence" value="ECO:0007669"/>
    <property type="project" value="UniProtKB-EC"/>
</dbReference>
<evidence type="ECO:0000256" key="2">
    <source>
        <dbReference type="ARBA" id="ARBA00022598"/>
    </source>
</evidence>
<dbReference type="Pfam" id="PF13193">
    <property type="entry name" value="AMP-binding_C"/>
    <property type="match status" value="1"/>
</dbReference>
<dbReference type="InterPro" id="IPR025110">
    <property type="entry name" value="AMP-bd_C"/>
</dbReference>
<sequence>MPIARVGGLSILTRCLAARRAVAIPPPFDARTWPQTLAEQSVTITSLVPTMLVKVFESHPGWSAPASLRALLLGGTSASHKLLTRAHQAGVPVITTYGMTEACSHVVATPYAERHRATIGSGQVLEGAEVKVEHGRILVRGPMLMHGYWGQEALAPRAWFDTGDLGEFDPRGYLHVNARRSDLIVTGGDNVYPVEVEHALETIPGVEAATVLGLPDETWGQTVAALLVADGAPPAIDALIAAIAERLSPHKRPRALAFVPQLPQTAAGKPDRRPATARACGLIPLRYPRS</sequence>
<dbReference type="AlphaFoldDB" id="A0A645D4W4"/>
<comment type="similarity">
    <text evidence="1">Belongs to the ATP-dependent AMP-binding enzyme family.</text>
</comment>
<organism evidence="5">
    <name type="scientific">bioreactor metagenome</name>
    <dbReference type="NCBI Taxonomy" id="1076179"/>
    <lineage>
        <taxon>unclassified sequences</taxon>
        <taxon>metagenomes</taxon>
        <taxon>ecological metagenomes</taxon>
    </lineage>
</organism>
<feature type="domain" description="AMP-binding enzyme C-terminal" evidence="4">
    <location>
        <begin position="195"/>
        <end position="269"/>
    </location>
</feature>
<gene>
    <name evidence="5" type="primary">menE_16</name>
    <name evidence="5" type="ORF">SDC9_131083</name>
</gene>
<feature type="domain" description="AMP-dependent synthetase/ligase" evidence="3">
    <location>
        <begin position="2"/>
        <end position="149"/>
    </location>
</feature>
<dbReference type="Gene3D" id="3.40.50.12780">
    <property type="entry name" value="N-terminal domain of ligase-like"/>
    <property type="match status" value="1"/>
</dbReference>
<protein>
    <submittedName>
        <fullName evidence="5">2-succinylbenzoate--CoA ligase</fullName>
        <ecNumber evidence="5">6.2.1.26</ecNumber>
    </submittedName>
</protein>
<keyword evidence="2 5" id="KW-0436">Ligase</keyword>
<evidence type="ECO:0000259" key="4">
    <source>
        <dbReference type="Pfam" id="PF13193"/>
    </source>
</evidence>
<evidence type="ECO:0000313" key="5">
    <source>
        <dbReference type="EMBL" id="MPM84013.1"/>
    </source>
</evidence>
<dbReference type="Gene3D" id="3.30.300.30">
    <property type="match status" value="1"/>
</dbReference>
<dbReference type="GO" id="GO:0006631">
    <property type="term" value="P:fatty acid metabolic process"/>
    <property type="evidence" value="ECO:0007669"/>
    <property type="project" value="TreeGrafter"/>
</dbReference>
<dbReference type="InterPro" id="IPR045851">
    <property type="entry name" value="AMP-bd_C_sf"/>
</dbReference>
<comment type="caution">
    <text evidence="5">The sequence shown here is derived from an EMBL/GenBank/DDBJ whole genome shotgun (WGS) entry which is preliminary data.</text>
</comment>
<name>A0A645D4W4_9ZZZZ</name>
<proteinExistence type="inferred from homology"/>
<dbReference type="InterPro" id="IPR042099">
    <property type="entry name" value="ANL_N_sf"/>
</dbReference>
<dbReference type="GO" id="GO:0031956">
    <property type="term" value="F:medium-chain fatty acid-CoA ligase activity"/>
    <property type="evidence" value="ECO:0007669"/>
    <property type="project" value="TreeGrafter"/>
</dbReference>
<dbReference type="SUPFAM" id="SSF56801">
    <property type="entry name" value="Acetyl-CoA synthetase-like"/>
    <property type="match status" value="1"/>
</dbReference>
<dbReference type="EMBL" id="VSSQ01032674">
    <property type="protein sequence ID" value="MPM84013.1"/>
    <property type="molecule type" value="Genomic_DNA"/>
</dbReference>
<evidence type="ECO:0000256" key="1">
    <source>
        <dbReference type="ARBA" id="ARBA00006432"/>
    </source>
</evidence>
<dbReference type="PANTHER" id="PTHR43201:SF5">
    <property type="entry name" value="MEDIUM-CHAIN ACYL-COA LIGASE ACSF2, MITOCHONDRIAL"/>
    <property type="match status" value="1"/>
</dbReference>
<dbReference type="PANTHER" id="PTHR43201">
    <property type="entry name" value="ACYL-COA SYNTHETASE"/>
    <property type="match status" value="1"/>
</dbReference>
<dbReference type="Pfam" id="PF00501">
    <property type="entry name" value="AMP-binding"/>
    <property type="match status" value="1"/>
</dbReference>